<evidence type="ECO:0000313" key="4">
    <source>
        <dbReference type="Proteomes" id="UP001603418"/>
    </source>
</evidence>
<comment type="caution">
    <text evidence="3">The sequence shown here is derived from an EMBL/GenBank/DDBJ whole genome shotgun (WGS) entry which is preliminary data.</text>
</comment>
<dbReference type="PROSITE" id="PS51318">
    <property type="entry name" value="TAT"/>
    <property type="match status" value="1"/>
</dbReference>
<dbReference type="EMBL" id="JBICBM010000005">
    <property type="protein sequence ID" value="MFF9882354.1"/>
    <property type="molecule type" value="Genomic_DNA"/>
</dbReference>
<evidence type="ECO:0000313" key="3">
    <source>
        <dbReference type="EMBL" id="MFF9882354.1"/>
    </source>
</evidence>
<dbReference type="InterPro" id="IPR006311">
    <property type="entry name" value="TAT_signal"/>
</dbReference>
<proteinExistence type="predicted"/>
<feature type="signal peptide" evidence="2">
    <location>
        <begin position="1"/>
        <end position="25"/>
    </location>
</feature>
<sequence>MSAFARHRRALLTASVLLTALGTTAVLPVATASAAPTLKAGNTAKAAKTAPKPNPAGRYAGKAVAVGKDMVAVLRNDPKAGGPEAWIRAVPKNWRSGDPYMGRTLAKLDRGHVTAAQRGLSLRLVDPTGSKPALRVTGAKGGPRTYALPKVGTPDARGCTIITEHFIGAGTVAVLSNGLSGPSAFFKDAGDGTRFAGVVNRAHPSLPKSAGFLAQIVDPNGAAPKLRTNMEGGGHPASTTPFPAPGCVK</sequence>
<dbReference type="Proteomes" id="UP001603418">
    <property type="component" value="Unassembled WGS sequence"/>
</dbReference>
<protein>
    <submittedName>
        <fullName evidence="3">Uncharacterized protein</fullName>
    </submittedName>
</protein>
<name>A0ABW6YVP6_9ACTN</name>
<evidence type="ECO:0000256" key="1">
    <source>
        <dbReference type="SAM" id="MobiDB-lite"/>
    </source>
</evidence>
<dbReference type="RefSeq" id="WP_030779421.1">
    <property type="nucleotide sequence ID" value="NZ_JBFACJ010000002.1"/>
</dbReference>
<reference evidence="3 4" key="1">
    <citation type="submission" date="2024-10" db="EMBL/GenBank/DDBJ databases">
        <title>The Natural Products Discovery Center: Release of the First 8490 Sequenced Strains for Exploring Actinobacteria Biosynthetic Diversity.</title>
        <authorList>
            <person name="Kalkreuter E."/>
            <person name="Kautsar S.A."/>
            <person name="Yang D."/>
            <person name="Bader C.D."/>
            <person name="Teijaro C.N."/>
            <person name="Fluegel L."/>
            <person name="Davis C.M."/>
            <person name="Simpson J.R."/>
            <person name="Lauterbach L."/>
            <person name="Steele A.D."/>
            <person name="Gui C."/>
            <person name="Meng S."/>
            <person name="Li G."/>
            <person name="Viehrig K."/>
            <person name="Ye F."/>
            <person name="Su P."/>
            <person name="Kiefer A.F."/>
            <person name="Nichols A."/>
            <person name="Cepeda A.J."/>
            <person name="Yan W."/>
            <person name="Fan B."/>
            <person name="Jiang Y."/>
            <person name="Adhikari A."/>
            <person name="Zheng C.-J."/>
            <person name="Schuster L."/>
            <person name="Cowan T.M."/>
            <person name="Smanski M.J."/>
            <person name="Chevrette M.G."/>
            <person name="De Carvalho L.P.S."/>
            <person name="Shen B."/>
        </authorList>
    </citation>
    <scope>NUCLEOTIDE SEQUENCE [LARGE SCALE GENOMIC DNA]</scope>
    <source>
        <strain evidence="3 4">NPDC013366</strain>
    </source>
</reference>
<accession>A0ABW6YVP6</accession>
<gene>
    <name evidence="3" type="ORF">ACF1HC_12210</name>
</gene>
<evidence type="ECO:0000256" key="2">
    <source>
        <dbReference type="SAM" id="SignalP"/>
    </source>
</evidence>
<feature type="region of interest" description="Disordered" evidence="1">
    <location>
        <begin position="230"/>
        <end position="249"/>
    </location>
</feature>
<feature type="chain" id="PRO_5045301416" evidence="2">
    <location>
        <begin position="26"/>
        <end position="249"/>
    </location>
</feature>
<organism evidence="3 4">
    <name type="scientific">Streptomyces eurythermus</name>
    <dbReference type="NCBI Taxonomy" id="42237"/>
    <lineage>
        <taxon>Bacteria</taxon>
        <taxon>Bacillati</taxon>
        <taxon>Actinomycetota</taxon>
        <taxon>Actinomycetes</taxon>
        <taxon>Kitasatosporales</taxon>
        <taxon>Streptomycetaceae</taxon>
        <taxon>Streptomyces</taxon>
    </lineage>
</organism>
<keyword evidence="2" id="KW-0732">Signal</keyword>
<keyword evidence="4" id="KW-1185">Reference proteome</keyword>